<dbReference type="Proteomes" id="UP001374579">
    <property type="component" value="Unassembled WGS sequence"/>
</dbReference>
<protein>
    <submittedName>
        <fullName evidence="5">Uncharacterized protein</fullName>
    </submittedName>
</protein>
<dbReference type="GO" id="GO:0006412">
    <property type="term" value="P:translation"/>
    <property type="evidence" value="ECO:0007669"/>
    <property type="project" value="InterPro"/>
</dbReference>
<name>A0AAN9GR58_9CAEN</name>
<evidence type="ECO:0000256" key="4">
    <source>
        <dbReference type="ARBA" id="ARBA00023274"/>
    </source>
</evidence>
<dbReference type="EMBL" id="JBAMIC010000001">
    <property type="protein sequence ID" value="KAK7115880.1"/>
    <property type="molecule type" value="Genomic_DNA"/>
</dbReference>
<reference evidence="5 6" key="1">
    <citation type="submission" date="2024-02" db="EMBL/GenBank/DDBJ databases">
        <title>Chromosome-scale genome assembly of the rough periwinkle Littorina saxatilis.</title>
        <authorList>
            <person name="De Jode A."/>
            <person name="Faria R."/>
            <person name="Formenti G."/>
            <person name="Sims Y."/>
            <person name="Smith T.P."/>
            <person name="Tracey A."/>
            <person name="Wood J.M.D."/>
            <person name="Zagrodzka Z.B."/>
            <person name="Johannesson K."/>
            <person name="Butlin R.K."/>
            <person name="Leder E.H."/>
        </authorList>
    </citation>
    <scope>NUCLEOTIDE SEQUENCE [LARGE SCALE GENOMIC DNA]</scope>
    <source>
        <strain evidence="5">Snail1</strain>
        <tissue evidence="5">Muscle</tissue>
    </source>
</reference>
<keyword evidence="4" id="KW-0687">Ribonucleoprotein</keyword>
<gene>
    <name evidence="5" type="ORF">V1264_001669</name>
</gene>
<evidence type="ECO:0000256" key="3">
    <source>
        <dbReference type="ARBA" id="ARBA00023128"/>
    </source>
</evidence>
<evidence type="ECO:0000256" key="2">
    <source>
        <dbReference type="ARBA" id="ARBA00022980"/>
    </source>
</evidence>
<evidence type="ECO:0000313" key="5">
    <source>
        <dbReference type="EMBL" id="KAK7115880.1"/>
    </source>
</evidence>
<keyword evidence="3" id="KW-0496">Mitochondrion</keyword>
<comment type="caution">
    <text evidence="5">The sequence shown here is derived from an EMBL/GenBank/DDBJ whole genome shotgun (WGS) entry which is preliminary data.</text>
</comment>
<dbReference type="Pfam" id="PF07147">
    <property type="entry name" value="PDCD9"/>
    <property type="match status" value="1"/>
</dbReference>
<dbReference type="GO" id="GO:0005762">
    <property type="term" value="C:mitochondrial large ribosomal subunit"/>
    <property type="evidence" value="ECO:0007669"/>
    <property type="project" value="TreeGrafter"/>
</dbReference>
<sequence length="481" mass="54691">MAATMRRLHICRRSLAYSQKRRSSVVSVERVAISNDEPNSLYPPIKTKYPPGTWGAMEPKYAWLWDKRREESLAIPDVQQRIAALCDKEMKHLVVKVKDERPRTLDFKKYITKTHVMPGLPETYRTAVDSSLLDELTALLSPLICDSIAVEMDQLQRRGYLKHFMKAGNHQESAAAHLLLRTILCSLSAQLSGQFPHLLTMQYDENVNLAATWDRHGIKRSRRRMVHPEWFTSDIVSDQRVKANTSADFVLRSDQPLPEFVSHDSGPSTGTEIPAINFAPHVYGQPMIPKEKSTVEAGYVCGDPCEFGLMSVLNTVWSHYSAEKYGENHAQDARLGQGVMSSFVWLAAQAHNQGFNTLVDMTYPLTTQTVLTDGQHWQFLAYQLNTMELWKDNEGNHRANLCWVSDEAKLYAEVVEGKVHGFNPDVLRQLIAFLALAPAERPYDLRPTLPPTGDEPKVREQYIPVKTEEVIVVEEEKYIVE</sequence>
<evidence type="ECO:0000313" key="6">
    <source>
        <dbReference type="Proteomes" id="UP001374579"/>
    </source>
</evidence>
<dbReference type="GO" id="GO:0003735">
    <property type="term" value="F:structural constituent of ribosome"/>
    <property type="evidence" value="ECO:0007669"/>
    <property type="project" value="InterPro"/>
</dbReference>
<organism evidence="5 6">
    <name type="scientific">Littorina saxatilis</name>
    <dbReference type="NCBI Taxonomy" id="31220"/>
    <lineage>
        <taxon>Eukaryota</taxon>
        <taxon>Metazoa</taxon>
        <taxon>Spiralia</taxon>
        <taxon>Lophotrochozoa</taxon>
        <taxon>Mollusca</taxon>
        <taxon>Gastropoda</taxon>
        <taxon>Caenogastropoda</taxon>
        <taxon>Littorinimorpha</taxon>
        <taxon>Littorinoidea</taxon>
        <taxon>Littorinidae</taxon>
        <taxon>Littorina</taxon>
    </lineage>
</organism>
<dbReference type="InterPro" id="IPR039982">
    <property type="entry name" value="Ribosomal_mL65"/>
</dbReference>
<dbReference type="InterPro" id="IPR010793">
    <property type="entry name" value="Ribosomal_mL37/mL65"/>
</dbReference>
<dbReference type="AlphaFoldDB" id="A0AAN9GR58"/>
<proteinExistence type="predicted"/>
<keyword evidence="6" id="KW-1185">Reference proteome</keyword>
<dbReference type="PANTHER" id="PTHR13014:SF3">
    <property type="entry name" value="LARGE RIBOSOMAL SUBUNIT PROTEIN ML65"/>
    <property type="match status" value="1"/>
</dbReference>
<accession>A0AAN9GR58</accession>
<evidence type="ECO:0000256" key="1">
    <source>
        <dbReference type="ARBA" id="ARBA00004173"/>
    </source>
</evidence>
<dbReference type="PANTHER" id="PTHR13014">
    <property type="entry name" value="MITOCHONDRIAL 28S RIBOSOMAL PROTEIN S30/P52 PRO-APOTOTIC PROTEIN"/>
    <property type="match status" value="1"/>
</dbReference>
<keyword evidence="2" id="KW-0689">Ribosomal protein</keyword>
<comment type="subcellular location">
    <subcellularLocation>
        <location evidence="1">Mitochondrion</location>
    </subcellularLocation>
</comment>